<dbReference type="InterPro" id="IPR036291">
    <property type="entry name" value="NAD(P)-bd_dom_sf"/>
</dbReference>
<name>A0A562BDT1_9BURK</name>
<dbReference type="Proteomes" id="UP000318141">
    <property type="component" value="Unassembled WGS sequence"/>
</dbReference>
<evidence type="ECO:0000256" key="3">
    <source>
        <dbReference type="ARBA" id="ARBA00023027"/>
    </source>
</evidence>
<dbReference type="GO" id="GO:0016616">
    <property type="term" value="F:oxidoreductase activity, acting on the CH-OH group of donors, NAD or NADP as acceptor"/>
    <property type="evidence" value="ECO:0007669"/>
    <property type="project" value="UniProtKB-ARBA"/>
</dbReference>
<organism evidence="6 7">
    <name type="scientific">Cupriavidus gilardii J11</name>
    <dbReference type="NCBI Taxonomy" id="936133"/>
    <lineage>
        <taxon>Bacteria</taxon>
        <taxon>Pseudomonadati</taxon>
        <taxon>Pseudomonadota</taxon>
        <taxon>Betaproteobacteria</taxon>
        <taxon>Burkholderiales</taxon>
        <taxon>Burkholderiaceae</taxon>
        <taxon>Cupriavidus</taxon>
    </lineage>
</organism>
<comment type="caution">
    <text evidence="6">The sequence shown here is derived from an EMBL/GenBank/DDBJ whole genome shotgun (WGS) entry which is preliminary data.</text>
</comment>
<evidence type="ECO:0000256" key="2">
    <source>
        <dbReference type="ARBA" id="ARBA00023002"/>
    </source>
</evidence>
<dbReference type="FunFam" id="3.40.50.720:FF:000203">
    <property type="entry name" value="D-3-phosphoglycerate dehydrogenase (SerA)"/>
    <property type="match status" value="1"/>
</dbReference>
<dbReference type="InterPro" id="IPR050418">
    <property type="entry name" value="D-iso_2-hydroxyacid_DH_PdxB"/>
</dbReference>
<sequence>MTLSQSHASNGIVSGTNVENNSGAAAPNHGALRAVFVDANPTLGEVMQRLRRNDDLPVRINSQPDIKPEQLPEALGGASIAIVDHTHLPTDIARQCAGLRHVVFLGTGARSYMNPEELAQLGITVHTIKGYGDTAVAECAFALMWAAARNFARMDREMRAGNWLRSDAVQLTGKTLGLVGFGGIAAEMARLARGIGMRVLAWNRTPKQHDGVEFVTLDALLAQSDVVSLHLLLTDETRGILSAGRIASMRDGAILVNTARGALVDEDAMVAALRSGKLSHAALDVFTVEPMPAGHVLTTLPNVTLSAHSAFRTPEANNNLIGAALDHCRRIVQQQA</sequence>
<dbReference type="PANTHER" id="PTHR43761:SF1">
    <property type="entry name" value="D-ISOMER SPECIFIC 2-HYDROXYACID DEHYDROGENASE CATALYTIC DOMAIN-CONTAINING PROTEIN-RELATED"/>
    <property type="match status" value="1"/>
</dbReference>
<accession>A0A562BDT1</accession>
<dbReference type="SUPFAM" id="SSF51735">
    <property type="entry name" value="NAD(P)-binding Rossmann-fold domains"/>
    <property type="match status" value="1"/>
</dbReference>
<evidence type="ECO:0000313" key="7">
    <source>
        <dbReference type="Proteomes" id="UP000318141"/>
    </source>
</evidence>
<keyword evidence="2" id="KW-0560">Oxidoreductase</keyword>
<feature type="region of interest" description="Disordered" evidence="4">
    <location>
        <begin position="1"/>
        <end position="25"/>
    </location>
</feature>
<dbReference type="AlphaFoldDB" id="A0A562BDT1"/>
<evidence type="ECO:0000259" key="5">
    <source>
        <dbReference type="Pfam" id="PF02826"/>
    </source>
</evidence>
<dbReference type="GO" id="GO:0051287">
    <property type="term" value="F:NAD binding"/>
    <property type="evidence" value="ECO:0007669"/>
    <property type="project" value="InterPro"/>
</dbReference>
<feature type="domain" description="D-isomer specific 2-hydroxyacid dehydrogenase NAD-binding" evidence="5">
    <location>
        <begin position="141"/>
        <end position="310"/>
    </location>
</feature>
<dbReference type="InterPro" id="IPR029753">
    <property type="entry name" value="D-isomer_DH_CS"/>
</dbReference>
<dbReference type="EMBL" id="VLJN01000025">
    <property type="protein sequence ID" value="TWG83352.1"/>
    <property type="molecule type" value="Genomic_DNA"/>
</dbReference>
<proteinExistence type="inferred from homology"/>
<gene>
    <name evidence="6" type="ORF">L602_003100000370</name>
</gene>
<keyword evidence="3" id="KW-0520">NAD</keyword>
<keyword evidence="7" id="KW-1185">Reference proteome</keyword>
<feature type="compositionally biased region" description="Polar residues" evidence="4">
    <location>
        <begin position="1"/>
        <end position="23"/>
    </location>
</feature>
<protein>
    <submittedName>
        <fullName evidence="6">D-3-phosphoglycerate dehydrogenase</fullName>
    </submittedName>
</protein>
<dbReference type="InterPro" id="IPR006140">
    <property type="entry name" value="D-isomer_DH_NAD-bd"/>
</dbReference>
<dbReference type="PANTHER" id="PTHR43761">
    <property type="entry name" value="D-ISOMER SPECIFIC 2-HYDROXYACID DEHYDROGENASE FAMILY PROTEIN (AFU_ORTHOLOGUE AFUA_1G13630)"/>
    <property type="match status" value="1"/>
</dbReference>
<evidence type="ECO:0000256" key="4">
    <source>
        <dbReference type="SAM" id="MobiDB-lite"/>
    </source>
</evidence>
<dbReference type="SUPFAM" id="SSF52283">
    <property type="entry name" value="Formate/glycerate dehydrogenase catalytic domain-like"/>
    <property type="match status" value="1"/>
</dbReference>
<dbReference type="Gene3D" id="3.40.50.720">
    <property type="entry name" value="NAD(P)-binding Rossmann-like Domain"/>
    <property type="match status" value="2"/>
</dbReference>
<evidence type="ECO:0000256" key="1">
    <source>
        <dbReference type="ARBA" id="ARBA00005854"/>
    </source>
</evidence>
<reference evidence="6 7" key="1">
    <citation type="submission" date="2019-07" db="EMBL/GenBank/DDBJ databases">
        <title>Genome sequencing of lignin-degrading bacterial isolates.</title>
        <authorList>
            <person name="Gladden J."/>
        </authorList>
    </citation>
    <scope>NUCLEOTIDE SEQUENCE [LARGE SCALE GENOMIC DNA]</scope>
    <source>
        <strain evidence="6 7">J11</strain>
    </source>
</reference>
<evidence type="ECO:0000313" key="6">
    <source>
        <dbReference type="EMBL" id="TWG83352.1"/>
    </source>
</evidence>
<dbReference type="Pfam" id="PF02826">
    <property type="entry name" value="2-Hacid_dh_C"/>
    <property type="match status" value="1"/>
</dbReference>
<comment type="similarity">
    <text evidence="1">Belongs to the D-isomer specific 2-hydroxyacid dehydrogenase family.</text>
</comment>
<dbReference type="PROSITE" id="PS00671">
    <property type="entry name" value="D_2_HYDROXYACID_DH_3"/>
    <property type="match status" value="1"/>
</dbReference>